<evidence type="ECO:0000313" key="4">
    <source>
        <dbReference type="RefSeq" id="XP_022154402.1"/>
    </source>
</evidence>
<dbReference type="PANTHER" id="PTHR31973:SF187">
    <property type="entry name" value="MUTATOR TRANSPOSASE MUDRA PROTEIN"/>
    <property type="match status" value="1"/>
</dbReference>
<dbReference type="KEGG" id="mcha:111021680"/>
<dbReference type="GeneID" id="111021680"/>
<keyword evidence="3" id="KW-1185">Reference proteome</keyword>
<accession>A0A6J1DLK7</accession>
<dbReference type="PANTHER" id="PTHR31973">
    <property type="entry name" value="POLYPROTEIN, PUTATIVE-RELATED"/>
    <property type="match status" value="1"/>
</dbReference>
<dbReference type="Pfam" id="PF10551">
    <property type="entry name" value="MULE"/>
    <property type="match status" value="1"/>
</dbReference>
<name>A0A6J1DLK7_MOMCH</name>
<feature type="domain" description="Transposase MuDR plant" evidence="1">
    <location>
        <begin position="22"/>
        <end position="72"/>
    </location>
</feature>
<sequence>MQNIITGNESNYVGEIAVKSIFRSKEELRFKLSVLAIKLNFEFKVKKSTKTLYTVGCTEQGYKWVCVRRVSEVVTHRQARSSVVGQLVKSNLEDVSRQYRLKDIINDMQKNYGMNIRYEKAWGAKNVALNLLMGSPKHSYTLLRKYGEALKAVNVGTVFEVELEEDKYFKYAFMALGCCIRGFSSCIRPVLVIDGAHFKGKYRGVILIASSVDGNNQIYPLAFGIVDQESGQSWTWFLNMVKTCIGEVDELLFVSDRHVCITKSVRQVFPQAAHGICMQHLSMNLKDKFKDDVYQPVPLFILTTSKSSKSIAMVQKCIQLYTIKKWSYNNNNNVELYKTYFITITKVLFK</sequence>
<gene>
    <name evidence="4" type="primary">LOC111021680</name>
</gene>
<reference evidence="4" key="1">
    <citation type="submission" date="2025-08" db="UniProtKB">
        <authorList>
            <consortium name="RefSeq"/>
        </authorList>
    </citation>
    <scope>IDENTIFICATION</scope>
    <source>
        <strain evidence="4">OHB3-1</strain>
    </source>
</reference>
<organism evidence="3 4">
    <name type="scientific">Momordica charantia</name>
    <name type="common">Bitter gourd</name>
    <name type="synonym">Balsam pear</name>
    <dbReference type="NCBI Taxonomy" id="3673"/>
    <lineage>
        <taxon>Eukaryota</taxon>
        <taxon>Viridiplantae</taxon>
        <taxon>Streptophyta</taxon>
        <taxon>Embryophyta</taxon>
        <taxon>Tracheophyta</taxon>
        <taxon>Spermatophyta</taxon>
        <taxon>Magnoliopsida</taxon>
        <taxon>eudicotyledons</taxon>
        <taxon>Gunneridae</taxon>
        <taxon>Pentapetalae</taxon>
        <taxon>rosids</taxon>
        <taxon>fabids</taxon>
        <taxon>Cucurbitales</taxon>
        <taxon>Cucurbitaceae</taxon>
        <taxon>Momordiceae</taxon>
        <taxon>Momordica</taxon>
    </lineage>
</organism>
<dbReference type="AlphaFoldDB" id="A0A6J1DLK7"/>
<dbReference type="Pfam" id="PF03108">
    <property type="entry name" value="DBD_Tnp_Mut"/>
    <property type="match status" value="1"/>
</dbReference>
<dbReference type="InterPro" id="IPR004332">
    <property type="entry name" value="Transposase_MuDR"/>
</dbReference>
<evidence type="ECO:0000259" key="2">
    <source>
        <dbReference type="Pfam" id="PF10551"/>
    </source>
</evidence>
<protein>
    <submittedName>
        <fullName evidence="4">Protein FAR-RED ELONGATED HYPOCOTYL 3-like</fullName>
    </submittedName>
</protein>
<evidence type="ECO:0000313" key="3">
    <source>
        <dbReference type="Proteomes" id="UP000504603"/>
    </source>
</evidence>
<dbReference type="RefSeq" id="XP_022154402.1">
    <property type="nucleotide sequence ID" value="XM_022298710.1"/>
</dbReference>
<dbReference type="InterPro" id="IPR018289">
    <property type="entry name" value="MULE_transposase_dom"/>
</dbReference>
<evidence type="ECO:0000259" key="1">
    <source>
        <dbReference type="Pfam" id="PF03108"/>
    </source>
</evidence>
<dbReference type="OrthoDB" id="683469at2759"/>
<feature type="domain" description="MULE transposase" evidence="2">
    <location>
        <begin position="190"/>
        <end position="284"/>
    </location>
</feature>
<dbReference type="Proteomes" id="UP000504603">
    <property type="component" value="Unplaced"/>
</dbReference>
<proteinExistence type="predicted"/>